<dbReference type="InterPro" id="IPR038185">
    <property type="entry name" value="MyTH4_dom_sf"/>
</dbReference>
<evidence type="ECO:0008006" key="11">
    <source>
        <dbReference type="Google" id="ProtNLM"/>
    </source>
</evidence>
<dbReference type="InterPro" id="IPR000857">
    <property type="entry name" value="MyTH4_dom"/>
</dbReference>
<feature type="domain" description="Myosin motor" evidence="8">
    <location>
        <begin position="1"/>
        <end position="668"/>
    </location>
</feature>
<evidence type="ECO:0000313" key="10">
    <source>
        <dbReference type="Proteomes" id="UP000218231"/>
    </source>
</evidence>
<dbReference type="Gene3D" id="1.25.40.530">
    <property type="entry name" value="MyTH4 domain"/>
    <property type="match status" value="1"/>
</dbReference>
<organism evidence="9 10">
    <name type="scientific">Diploscapter pachys</name>
    <dbReference type="NCBI Taxonomy" id="2018661"/>
    <lineage>
        <taxon>Eukaryota</taxon>
        <taxon>Metazoa</taxon>
        <taxon>Ecdysozoa</taxon>
        <taxon>Nematoda</taxon>
        <taxon>Chromadorea</taxon>
        <taxon>Rhabditida</taxon>
        <taxon>Rhabditina</taxon>
        <taxon>Rhabditomorpha</taxon>
        <taxon>Rhabditoidea</taxon>
        <taxon>Rhabditidae</taxon>
        <taxon>Diploscapter</taxon>
    </lineage>
</organism>
<keyword evidence="4 6" id="KW-0505">Motor protein</keyword>
<dbReference type="AlphaFoldDB" id="A0A2A2LGM8"/>
<dbReference type="Gene3D" id="6.20.240.20">
    <property type="match status" value="1"/>
</dbReference>
<keyword evidence="3 6" id="KW-0518">Myosin</keyword>
<dbReference type="EMBL" id="LIAE01006788">
    <property type="protein sequence ID" value="PAV85309.1"/>
    <property type="molecule type" value="Genomic_DNA"/>
</dbReference>
<evidence type="ECO:0000259" key="8">
    <source>
        <dbReference type="PROSITE" id="PS51456"/>
    </source>
</evidence>
<keyword evidence="2 6" id="KW-0067">ATP-binding</keyword>
<dbReference type="Gene3D" id="1.20.5.190">
    <property type="match status" value="1"/>
</dbReference>
<dbReference type="InterPro" id="IPR036961">
    <property type="entry name" value="Kinesin_motor_dom_sf"/>
</dbReference>
<dbReference type="Pfam" id="PF00063">
    <property type="entry name" value="Myosin_head"/>
    <property type="match status" value="1"/>
</dbReference>
<comment type="similarity">
    <text evidence="6">Belongs to the TRAFAC class myosin-kinesin ATPase superfamily. Myosin family.</text>
</comment>
<evidence type="ECO:0000256" key="3">
    <source>
        <dbReference type="ARBA" id="ARBA00023123"/>
    </source>
</evidence>
<evidence type="ECO:0000256" key="6">
    <source>
        <dbReference type="PROSITE-ProRule" id="PRU00782"/>
    </source>
</evidence>
<dbReference type="Gene3D" id="1.20.58.530">
    <property type="match status" value="1"/>
</dbReference>
<dbReference type="GO" id="GO:0051015">
    <property type="term" value="F:actin filament binding"/>
    <property type="evidence" value="ECO:0007669"/>
    <property type="project" value="TreeGrafter"/>
</dbReference>
<dbReference type="SMART" id="SM00242">
    <property type="entry name" value="MYSc"/>
    <property type="match status" value="1"/>
</dbReference>
<comment type="caution">
    <text evidence="6">Lacks conserved residue(s) required for the propagation of feature annotation.</text>
</comment>
<keyword evidence="1 6" id="KW-0547">Nucleotide-binding</keyword>
<comment type="caution">
    <text evidence="9">The sequence shown here is derived from an EMBL/GenBank/DDBJ whole genome shotgun (WGS) entry which is preliminary data.</text>
</comment>
<dbReference type="GO" id="GO:0016459">
    <property type="term" value="C:myosin complex"/>
    <property type="evidence" value="ECO:0007669"/>
    <property type="project" value="UniProtKB-KW"/>
</dbReference>
<dbReference type="GO" id="GO:0005737">
    <property type="term" value="C:cytoplasm"/>
    <property type="evidence" value="ECO:0007669"/>
    <property type="project" value="TreeGrafter"/>
</dbReference>
<evidence type="ECO:0000313" key="9">
    <source>
        <dbReference type="EMBL" id="PAV85309.1"/>
    </source>
</evidence>
<proteinExistence type="inferred from homology"/>
<dbReference type="PROSITE" id="PS51016">
    <property type="entry name" value="MYTH4"/>
    <property type="match status" value="1"/>
</dbReference>
<dbReference type="SMART" id="SM00015">
    <property type="entry name" value="IQ"/>
    <property type="match status" value="2"/>
</dbReference>
<accession>A0A2A2LGM8</accession>
<dbReference type="GO" id="GO:0000146">
    <property type="term" value="F:microfilament motor activity"/>
    <property type="evidence" value="ECO:0007669"/>
    <property type="project" value="TreeGrafter"/>
</dbReference>
<dbReference type="InterPro" id="IPR001609">
    <property type="entry name" value="Myosin_head_motor_dom-like"/>
</dbReference>
<dbReference type="PROSITE" id="PS50096">
    <property type="entry name" value="IQ"/>
    <property type="match status" value="2"/>
</dbReference>
<dbReference type="Gene3D" id="1.10.10.820">
    <property type="match status" value="1"/>
</dbReference>
<feature type="domain" description="MyTH4" evidence="7">
    <location>
        <begin position="828"/>
        <end position="881"/>
    </location>
</feature>
<dbReference type="InterPro" id="IPR000048">
    <property type="entry name" value="IQ_motif_EF-hand-BS"/>
</dbReference>
<evidence type="ECO:0000256" key="5">
    <source>
        <dbReference type="ARBA" id="ARBA00023203"/>
    </source>
</evidence>
<evidence type="ECO:0000256" key="1">
    <source>
        <dbReference type="ARBA" id="ARBA00022741"/>
    </source>
</evidence>
<protein>
    <recommendedName>
        <fullName evidence="11">Myosin motor domain-containing protein</fullName>
    </recommendedName>
</protein>
<dbReference type="Gene3D" id="1.20.120.720">
    <property type="entry name" value="Myosin VI head, motor domain, U50 subdomain"/>
    <property type="match status" value="1"/>
</dbReference>
<name>A0A2A2LGM8_9BILA</name>
<reference evidence="9 10" key="1">
    <citation type="journal article" date="2017" name="Curr. Biol.">
        <title>Genome architecture and evolution of a unichromosomal asexual nematode.</title>
        <authorList>
            <person name="Fradin H."/>
            <person name="Zegar C."/>
            <person name="Gutwein M."/>
            <person name="Lucas J."/>
            <person name="Kovtun M."/>
            <person name="Corcoran D."/>
            <person name="Baugh L.R."/>
            <person name="Kiontke K."/>
            <person name="Gunsalus K."/>
            <person name="Fitch D.H."/>
            <person name="Piano F."/>
        </authorList>
    </citation>
    <scope>NUCLEOTIDE SEQUENCE [LARGE SCALE GENOMIC DNA]</scope>
    <source>
        <strain evidence="9">PF1309</strain>
    </source>
</reference>
<dbReference type="InterPro" id="IPR027417">
    <property type="entry name" value="P-loop_NTPase"/>
</dbReference>
<dbReference type="Gene3D" id="3.40.850.10">
    <property type="entry name" value="Kinesin motor domain"/>
    <property type="match status" value="1"/>
</dbReference>
<evidence type="ECO:0000259" key="7">
    <source>
        <dbReference type="PROSITE" id="PS51016"/>
    </source>
</evidence>
<dbReference type="Pfam" id="PF00612">
    <property type="entry name" value="IQ"/>
    <property type="match status" value="2"/>
</dbReference>
<feature type="binding site" evidence="6">
    <location>
        <begin position="102"/>
        <end position="109"/>
    </location>
    <ligand>
        <name>ATP</name>
        <dbReference type="ChEBI" id="CHEBI:30616"/>
    </ligand>
</feature>
<dbReference type="GO" id="GO:0005524">
    <property type="term" value="F:ATP binding"/>
    <property type="evidence" value="ECO:0007669"/>
    <property type="project" value="UniProtKB-UniRule"/>
</dbReference>
<dbReference type="STRING" id="2018661.A0A2A2LGM8"/>
<gene>
    <name evidence="9" type="ORF">WR25_13099</name>
</gene>
<dbReference type="GO" id="GO:0007015">
    <property type="term" value="P:actin filament organization"/>
    <property type="evidence" value="ECO:0007669"/>
    <property type="project" value="TreeGrafter"/>
</dbReference>
<dbReference type="PRINTS" id="PR00193">
    <property type="entry name" value="MYOSINHEAVY"/>
</dbReference>
<dbReference type="SUPFAM" id="SSF52540">
    <property type="entry name" value="P-loop containing nucleoside triphosphate hydrolases"/>
    <property type="match status" value="1"/>
</dbReference>
<dbReference type="Proteomes" id="UP000218231">
    <property type="component" value="Unassembled WGS sequence"/>
</dbReference>
<keyword evidence="10" id="KW-1185">Reference proteome</keyword>
<dbReference type="GO" id="GO:0098858">
    <property type="term" value="C:actin-based cell projection"/>
    <property type="evidence" value="ECO:0007669"/>
    <property type="project" value="TreeGrafter"/>
</dbReference>
<dbReference type="OrthoDB" id="312459at2759"/>
<dbReference type="PANTHER" id="PTHR13140">
    <property type="entry name" value="MYOSIN"/>
    <property type="match status" value="1"/>
</dbReference>
<sequence>MDFSFDALEKAETEYLPFDDDNRDDEKKQEQDLISELQENFDKGQHYYNASNVLLALNPNDESITYDTKEIRASPHIFTKTNEILKRISEDESKVETMVFSGESGSGKSFNAQKSLLYFVENLSGNIELKQINALHRLIQSFGSAKTVKNPTSTRFGYSCSLLLKKNKIAGMNIRSTLPLEISRVVSQKPGESNFHIFSELLAGLHPEKREHFGGKAESDPEVSKSNFTDLDQSLTILGVSEDQKDYIYRILVAIMHIGNIYFTQKRKPSGDLDKLELGSESELKWTAFLLELDINTLTSSFTQKTIKTEEGVTVLPYSLNQALDYRDSFAMVLYEELFNWMLTKISQNFKCNDATVSITIYDQYGFQKYNNNGFEELMINSANEKLENVYVKCVFHDEMLEYLNEGIHVDYKVPTSTENGKSVELLFKKPYGILPLLDDECKFPKASDDSYFQRCNLNHLDKSCYGKAKNKEKAEFSIKHFAGSTWYSIHDFLRKNRRSITNEGIRALAGSYNPILKMTFCNIAAIRDSSDHVVYTGNHLALSVMDLAERIMNSPSTQWIRCIKTNNERAANKWDPQTVQRQLKALSIPELIHFRKLGFAVRFNTEQFVRQYRCLLPSDITSCQKQREIVADILDSQGIKYAKDYKIGSSKIFLREELCEKLETAREKIRKSSAVVIQRNLKGYVSRKEYLRKRNAIIRLQAGCRGWKARKEAEILRDQLYGIADKEIQKNKRLEVYRQFLNENNKVNNNNEGNNAPPTTFVGYLKIDENIDKQLSAPEEETPKKELETETTIDYLSSHSRVPPLNIRSMTLEEFATRHFKNHLLECRQEPITTPFLHKSDEIDFRLSVEIFKLVLKYMNDRSLDQHKLDQLAQYIVKQA</sequence>
<evidence type="ECO:0000256" key="2">
    <source>
        <dbReference type="ARBA" id="ARBA00022840"/>
    </source>
</evidence>
<evidence type="ECO:0000256" key="4">
    <source>
        <dbReference type="ARBA" id="ARBA00023175"/>
    </source>
</evidence>
<dbReference type="PANTHER" id="PTHR13140:SF709">
    <property type="entry name" value="UNCONVENTIONAL MYOSIN-XV"/>
    <property type="match status" value="1"/>
</dbReference>
<keyword evidence="5 6" id="KW-0009">Actin-binding</keyword>
<dbReference type="GO" id="GO:0016020">
    <property type="term" value="C:membrane"/>
    <property type="evidence" value="ECO:0007669"/>
    <property type="project" value="TreeGrafter"/>
</dbReference>
<dbReference type="PROSITE" id="PS51456">
    <property type="entry name" value="MYOSIN_MOTOR"/>
    <property type="match status" value="1"/>
</dbReference>